<feature type="transmembrane region" description="Helical" evidence="1">
    <location>
        <begin position="113"/>
        <end position="133"/>
    </location>
</feature>
<dbReference type="EMBL" id="LYXU01000002">
    <property type="protein sequence ID" value="OBS25414.1"/>
    <property type="molecule type" value="Genomic_DNA"/>
</dbReference>
<reference evidence="2 3" key="1">
    <citation type="submission" date="2016-06" db="EMBL/GenBank/DDBJ databases">
        <title>Living apart together: crosstalk between the core and supernumerary genomes in a fungal plant pathogen.</title>
        <authorList>
            <person name="Vanheule A."/>
            <person name="Audenaert K."/>
            <person name="Warris S."/>
            <person name="Van De Geest H."/>
            <person name="Schijlen E."/>
            <person name="Hofte M."/>
            <person name="De Saeger S."/>
            <person name="Haesaert G."/>
            <person name="Waalwijk C."/>
            <person name="Van Der Lee T."/>
        </authorList>
    </citation>
    <scope>NUCLEOTIDE SEQUENCE [LARGE SCALE GENOMIC DNA]</scope>
    <source>
        <strain evidence="2 3">2516</strain>
    </source>
</reference>
<keyword evidence="3" id="KW-1185">Reference proteome</keyword>
<evidence type="ECO:0000313" key="3">
    <source>
        <dbReference type="Proteomes" id="UP000091967"/>
    </source>
</evidence>
<dbReference type="Proteomes" id="UP000091967">
    <property type="component" value="Unassembled WGS sequence"/>
</dbReference>
<evidence type="ECO:0000256" key="1">
    <source>
        <dbReference type="SAM" id="Phobius"/>
    </source>
</evidence>
<gene>
    <name evidence="2" type="ORF">FPOA_05947</name>
</gene>
<accession>A0A1B8AYA3</accession>
<evidence type="ECO:0000313" key="2">
    <source>
        <dbReference type="EMBL" id="OBS25414.1"/>
    </source>
</evidence>
<protein>
    <submittedName>
        <fullName evidence="2">Uncharacterized protein</fullName>
    </submittedName>
</protein>
<keyword evidence="1" id="KW-1133">Transmembrane helix</keyword>
<proteinExistence type="predicted"/>
<comment type="caution">
    <text evidence="2">The sequence shown here is derived from an EMBL/GenBank/DDBJ whole genome shotgun (WGS) entry which is preliminary data.</text>
</comment>
<name>A0A1B8AYA3_FUSPO</name>
<organism evidence="2 3">
    <name type="scientific">Fusarium poae</name>
    <dbReference type="NCBI Taxonomy" id="36050"/>
    <lineage>
        <taxon>Eukaryota</taxon>
        <taxon>Fungi</taxon>
        <taxon>Dikarya</taxon>
        <taxon>Ascomycota</taxon>
        <taxon>Pezizomycotina</taxon>
        <taxon>Sordariomycetes</taxon>
        <taxon>Hypocreomycetidae</taxon>
        <taxon>Hypocreales</taxon>
        <taxon>Nectriaceae</taxon>
        <taxon>Fusarium</taxon>
    </lineage>
</organism>
<sequence>MLYNDIKTVFEGFHGKGEPVVDEIWAPYIAIGDAAVAGPAAPSPSHHPLCLIGRGVTAFGAERFFFPLPIRAFRHLLSSLLVSQSASRLISMVPGQGTKKINRWKHTRRNWPFILLGIDLVIITTPITTIPFLSSPSSQKKVSSLLSEF</sequence>
<keyword evidence="1" id="KW-0812">Transmembrane</keyword>
<dbReference type="AlphaFoldDB" id="A0A1B8AYA3"/>
<keyword evidence="1" id="KW-0472">Membrane</keyword>